<dbReference type="EMBL" id="LAZR01047056">
    <property type="protein sequence ID" value="KKK95108.1"/>
    <property type="molecule type" value="Genomic_DNA"/>
</dbReference>
<protein>
    <recommendedName>
        <fullName evidence="4">peptidylprolyl isomerase</fullName>
        <ecNumber evidence="4">5.2.1.8</ecNumber>
    </recommendedName>
</protein>
<name>A0A0F8ZMN7_9ZZZZ</name>
<accession>A0A0F8ZMN7</accession>
<keyword evidence="7" id="KW-0143">Chaperone</keyword>
<feature type="domain" description="PPIase FKBP-type" evidence="9">
    <location>
        <begin position="7"/>
        <end position="101"/>
    </location>
</feature>
<evidence type="ECO:0000256" key="8">
    <source>
        <dbReference type="ARBA" id="ARBA00023235"/>
    </source>
</evidence>
<keyword evidence="6" id="KW-0697">Rotamase</keyword>
<sequence>MKKADEGDTVKVHYTGKLDDGTVFDSSTGREPLEFTLGDGMMIHGFEKAVHGMAVGEKVSVNIPPEEAYGTHLEDRMVHIEREEFPKNVNPEVGIALTMTPPEGGEFDAVICEVTDEHVVLDANHPLAGKALNFDIEVMEIIPHTA</sequence>
<dbReference type="InterPro" id="IPR001179">
    <property type="entry name" value="PPIase_FKBP_dom"/>
</dbReference>
<comment type="catalytic activity">
    <reaction evidence="1">
        <text>[protein]-peptidylproline (omega=180) = [protein]-peptidylproline (omega=0)</text>
        <dbReference type="Rhea" id="RHEA:16237"/>
        <dbReference type="Rhea" id="RHEA-COMP:10747"/>
        <dbReference type="Rhea" id="RHEA-COMP:10748"/>
        <dbReference type="ChEBI" id="CHEBI:83833"/>
        <dbReference type="ChEBI" id="CHEBI:83834"/>
        <dbReference type="EC" id="5.2.1.8"/>
    </reaction>
</comment>
<evidence type="ECO:0000256" key="1">
    <source>
        <dbReference type="ARBA" id="ARBA00000971"/>
    </source>
</evidence>
<organism evidence="10">
    <name type="scientific">marine sediment metagenome</name>
    <dbReference type="NCBI Taxonomy" id="412755"/>
    <lineage>
        <taxon>unclassified sequences</taxon>
        <taxon>metagenomes</taxon>
        <taxon>ecological metagenomes</taxon>
    </lineage>
</organism>
<dbReference type="EC" id="5.2.1.8" evidence="4"/>
<comment type="similarity">
    <text evidence="3">Belongs to the FKBP-type PPIase family.</text>
</comment>
<dbReference type="PANTHER" id="PTHR47861">
    <property type="entry name" value="FKBP-TYPE PEPTIDYL-PROLYL CIS-TRANS ISOMERASE SLYD"/>
    <property type="match status" value="1"/>
</dbReference>
<dbReference type="GO" id="GO:0042026">
    <property type="term" value="P:protein refolding"/>
    <property type="evidence" value="ECO:0007669"/>
    <property type="project" value="UniProtKB-ARBA"/>
</dbReference>
<dbReference type="InterPro" id="IPR046357">
    <property type="entry name" value="PPIase_dom_sf"/>
</dbReference>
<reference evidence="10" key="1">
    <citation type="journal article" date="2015" name="Nature">
        <title>Complex archaea that bridge the gap between prokaryotes and eukaryotes.</title>
        <authorList>
            <person name="Spang A."/>
            <person name="Saw J.H."/>
            <person name="Jorgensen S.L."/>
            <person name="Zaremba-Niedzwiedzka K."/>
            <person name="Martijn J."/>
            <person name="Lind A.E."/>
            <person name="van Eijk R."/>
            <person name="Schleper C."/>
            <person name="Guy L."/>
            <person name="Ettema T.J."/>
        </authorList>
    </citation>
    <scope>NUCLEOTIDE SEQUENCE</scope>
</reference>
<dbReference type="Gene3D" id="3.10.50.40">
    <property type="match status" value="1"/>
</dbReference>
<dbReference type="AlphaFoldDB" id="A0A0F8ZMN7"/>
<evidence type="ECO:0000256" key="4">
    <source>
        <dbReference type="ARBA" id="ARBA00013194"/>
    </source>
</evidence>
<comment type="subcellular location">
    <subcellularLocation>
        <location evidence="2">Cytoplasm</location>
    </subcellularLocation>
</comment>
<evidence type="ECO:0000313" key="10">
    <source>
        <dbReference type="EMBL" id="KKK95108.1"/>
    </source>
</evidence>
<evidence type="ECO:0000256" key="3">
    <source>
        <dbReference type="ARBA" id="ARBA00006577"/>
    </source>
</evidence>
<evidence type="ECO:0000256" key="6">
    <source>
        <dbReference type="ARBA" id="ARBA00023110"/>
    </source>
</evidence>
<dbReference type="GO" id="GO:0005737">
    <property type="term" value="C:cytoplasm"/>
    <property type="evidence" value="ECO:0007669"/>
    <property type="project" value="UniProtKB-SubCell"/>
</dbReference>
<evidence type="ECO:0000256" key="7">
    <source>
        <dbReference type="ARBA" id="ARBA00023186"/>
    </source>
</evidence>
<evidence type="ECO:0000256" key="2">
    <source>
        <dbReference type="ARBA" id="ARBA00004496"/>
    </source>
</evidence>
<proteinExistence type="inferred from homology"/>
<keyword evidence="8" id="KW-0413">Isomerase</keyword>
<dbReference type="SUPFAM" id="SSF54534">
    <property type="entry name" value="FKBP-like"/>
    <property type="match status" value="1"/>
</dbReference>
<dbReference type="Pfam" id="PF00254">
    <property type="entry name" value="FKBP_C"/>
    <property type="match status" value="1"/>
</dbReference>
<gene>
    <name evidence="10" type="ORF">LCGC14_2676130</name>
</gene>
<dbReference type="PANTHER" id="PTHR47861:SF3">
    <property type="entry name" value="FKBP-TYPE PEPTIDYL-PROLYL CIS-TRANS ISOMERASE SLYD"/>
    <property type="match status" value="1"/>
</dbReference>
<keyword evidence="5" id="KW-0963">Cytoplasm</keyword>
<dbReference type="GO" id="GO:0003755">
    <property type="term" value="F:peptidyl-prolyl cis-trans isomerase activity"/>
    <property type="evidence" value="ECO:0007669"/>
    <property type="project" value="UniProtKB-KW"/>
</dbReference>
<evidence type="ECO:0000259" key="9">
    <source>
        <dbReference type="PROSITE" id="PS50059"/>
    </source>
</evidence>
<evidence type="ECO:0000256" key="5">
    <source>
        <dbReference type="ARBA" id="ARBA00022490"/>
    </source>
</evidence>
<dbReference type="PROSITE" id="PS50059">
    <property type="entry name" value="FKBP_PPIASE"/>
    <property type="match status" value="1"/>
</dbReference>
<comment type="caution">
    <text evidence="10">The sequence shown here is derived from an EMBL/GenBank/DDBJ whole genome shotgun (WGS) entry which is preliminary data.</text>
</comment>